<sequence>MASLTKLDRVVSFEEKGRSFIGSGYLLAPDLILTCAHLFGKPPRHGTAFARLSNDERRLEIDTVFPHREYRPNDDRYDLALVTLRGPATQDGSTARIGKLDKGTGRVPCDVVGFTTLNPQEFKWHRRHVFVNIALGTFEDPELLDLNVESGLPEWNHVFYQARPYPKGKSPWAGISGAPVLPVGEDLVVGVCTGHASPSLVAASTVGLEEDPTLSALLAERGLRVERYPATAGTVIAEPPDLVPYEETAAALTGADAYLKGLRFVSPGHQHRARPANLLAALESETHGVLVTGPAGSGKSRICLETASKARQDGWLVLHQHLAARPTVERLVEAAVNSGSDRVLIVADEVSPDFSLDPHAIPAALAQAGVTDRPRRVAVLAAAGPTTFAALRGREVAQRFRHVTVPDAEPYLRDVQDVVLRTVAPEALKVPQWGFDGLAGLCGLRPGLAVLIASEFETRRGGQLLVPRRSRLPGGELSKWLLTHLRTDGLLPATDEGSETGAAPEPYLLAAAAAVCACPQPRADIEAAARRLLLCLRETALTAESVVDLLLSRGWLEERDGRLHSLHDVVTEELLRSCLLTPSGETLQGTQADLLMDAVLTGATTFAHFAHRLRAMSAGYPEEKLPPLLERLCGQWLERNATNVGALLRAAGGAQDAEQALLALVAGPPWQDATTRHWDAVAGPCLRAAESEQRAPVILRNALRSCPKAAPVPLPLVESALDWLERSPGHTGTPELLGALLVRLRPGAAGEDRCRAQAVAWLSEHSLRPTASHVLQQLLTSTALSAEESEQAATAAVRWLARYGDKPEASFVLGPLLQCPGLAEPLRAQSAECALAWLRRHDRHPNATFVLRPMLSMDGIRARHFDAAVTHTLNWFVAHGTENSAFQMAKLLLKPRAGRSATDAVLTWLDTHHARWESLHVVKEVARLKEKDISPAQARRAIGHALVWLGARSEPERAHCERREAKEVIHALAARGRRRKASEEGSRVVDRMEFRSGQADEVARYAANWMDVHGVGMVPALLLSSMLGFWHCGPEQGQRISAHALAWLNAHEDDLEYGVVLGELLRRGQLSGLQARQAVERAQWWLRQPDRQYDAVFYEGLLKLLKKYAAQDPEVAARVPGLADAVLGVPHPVRLSLDRARFLLGVPGLTKDQVDRIVPAVLDWLELHVEHPRSDFVLRSLLRRDDLRRAHARGVIDLAFAWLHHWNDMAHAKTVHDGPALVLTGLLRRPELAGSLVTRAVKLAFDWMSAWFRQNSGLNRNLLGALLSRPELPPETMADVLQRALHWRGQDIVLSTPGEGEESGPELEEHAFAWLDAHHGSQAAGRVIGALTARLLRAADSDPASLDRAAGHAPAWLRDHPEDFDGRFILPSLLDHHDRFPAYSRELVDLTLHWLVRHHAAFGARQVLRHLLDHPGLTREERERATRYAFAWLAEFGTNTKASFVLRPLAQIPLDHDQERLLTDLIVTWSSLMVGRLRSLGENNQLRNPSVERPDPRYVLRVLLVRAGLAPEHLARALGAALAARFPPGLPPRFEWELPGPEGSGGSLPEFAFARIGTIARLPEAGEVIAELLRSSDLEDRGPYLIDVALGWLGVHGGGPEAVQVCSWLLKSLRPPMEGYDAAARFSVQWLESHPADANSTHLLQHLLRRTIPRSAAAAASIGHAVAWLGVHGGEYAAGRVLAPLLSRADLAPDDAAIGLRHAMDWLAAYGSDARAHHVLRGVLACDGLSPAQQEQAVRIALAWVRADDVRPAAAGLLVGCLGRAGLPAGLLRDACGLALAWLGARAGSPASPAVVLALLRRTDLDGEQAAQVRRCADASLAGRLLNRSAGAVLAAYLARPDAPPSLIAQALAWLDEWSETPEADQVLIALLDRPELGTKDARHAARMVLQWAGEHDGSPSVPRLAGLLTARGDLTAYQREQVLRLPTEGGSS</sequence>
<organism evidence="2 3">
    <name type="scientific">Nonomuraea spiralis</name>
    <dbReference type="NCBI Taxonomy" id="46182"/>
    <lineage>
        <taxon>Bacteria</taxon>
        <taxon>Bacillati</taxon>
        <taxon>Actinomycetota</taxon>
        <taxon>Actinomycetes</taxon>
        <taxon>Streptosporangiales</taxon>
        <taxon>Streptosporangiaceae</taxon>
        <taxon>Nonomuraea</taxon>
    </lineage>
</organism>
<dbReference type="InterPro" id="IPR043504">
    <property type="entry name" value="Peptidase_S1_PA_chymotrypsin"/>
</dbReference>
<dbReference type="InterPro" id="IPR001254">
    <property type="entry name" value="Trypsin_dom"/>
</dbReference>
<dbReference type="Gene3D" id="2.40.10.10">
    <property type="entry name" value="Trypsin-like serine proteases"/>
    <property type="match status" value="1"/>
</dbReference>
<gene>
    <name evidence="2" type="ORF">ACFFV7_50090</name>
</gene>
<proteinExistence type="predicted"/>
<reference evidence="2 3" key="1">
    <citation type="submission" date="2024-09" db="EMBL/GenBank/DDBJ databases">
        <authorList>
            <person name="Sun Q."/>
            <person name="Mori K."/>
        </authorList>
    </citation>
    <scope>NUCLEOTIDE SEQUENCE [LARGE SCALE GENOMIC DNA]</scope>
    <source>
        <strain evidence="2 3">CCM 3426</strain>
    </source>
</reference>
<protein>
    <submittedName>
        <fullName evidence="2">Trypsin-like serine protease</fullName>
        <ecNumber evidence="2">3.4.21.-</ecNumber>
    </submittedName>
</protein>
<dbReference type="InterPro" id="IPR009003">
    <property type="entry name" value="Peptidase_S1_PA"/>
</dbReference>
<name>A0ABV5IXZ7_9ACTN</name>
<dbReference type="EC" id="3.4.21.-" evidence="2"/>
<accession>A0ABV5IXZ7</accession>
<evidence type="ECO:0000313" key="3">
    <source>
        <dbReference type="Proteomes" id="UP001589647"/>
    </source>
</evidence>
<dbReference type="Pfam" id="PF00089">
    <property type="entry name" value="Trypsin"/>
    <property type="match status" value="1"/>
</dbReference>
<dbReference type="GO" id="GO:0016787">
    <property type="term" value="F:hydrolase activity"/>
    <property type="evidence" value="ECO:0007669"/>
    <property type="project" value="UniProtKB-KW"/>
</dbReference>
<feature type="domain" description="Peptidase S1" evidence="1">
    <location>
        <begin position="14"/>
        <end position="194"/>
    </location>
</feature>
<keyword evidence="3" id="KW-1185">Reference proteome</keyword>
<dbReference type="Proteomes" id="UP001589647">
    <property type="component" value="Unassembled WGS sequence"/>
</dbReference>
<dbReference type="EMBL" id="JBHMEI010000104">
    <property type="protein sequence ID" value="MFB9209413.1"/>
    <property type="molecule type" value="Genomic_DNA"/>
</dbReference>
<evidence type="ECO:0000313" key="2">
    <source>
        <dbReference type="EMBL" id="MFB9209413.1"/>
    </source>
</evidence>
<evidence type="ECO:0000259" key="1">
    <source>
        <dbReference type="Pfam" id="PF00089"/>
    </source>
</evidence>
<keyword evidence="2" id="KW-0378">Hydrolase</keyword>
<dbReference type="RefSeq" id="WP_189648305.1">
    <property type="nucleotide sequence ID" value="NZ_BMRC01000006.1"/>
</dbReference>
<comment type="caution">
    <text evidence="2">The sequence shown here is derived from an EMBL/GenBank/DDBJ whole genome shotgun (WGS) entry which is preliminary data.</text>
</comment>
<dbReference type="SUPFAM" id="SSF50494">
    <property type="entry name" value="Trypsin-like serine proteases"/>
    <property type="match status" value="1"/>
</dbReference>